<keyword evidence="2" id="KW-0472">Membrane</keyword>
<dbReference type="InterPro" id="IPR056634">
    <property type="entry name" value="DUF7732"/>
</dbReference>
<keyword evidence="2" id="KW-0812">Transmembrane</keyword>
<feature type="compositionally biased region" description="Low complexity" evidence="1">
    <location>
        <begin position="84"/>
        <end position="100"/>
    </location>
</feature>
<protein>
    <recommendedName>
        <fullName evidence="4">DUF7732 domain-containing protein</fullName>
    </recommendedName>
</protein>
<comment type="caution">
    <text evidence="5">The sequence shown here is derived from an EMBL/GenBank/DDBJ whole genome shotgun (WGS) entry which is preliminary data.</text>
</comment>
<dbReference type="PANTHER" id="PTHR42091">
    <property type="entry name" value="CONSERVED GLYCINE-RICH PROTEIN (AFU_ORTHOLOGUE AFUA_7G02440)"/>
    <property type="match status" value="1"/>
</dbReference>
<evidence type="ECO:0000256" key="3">
    <source>
        <dbReference type="SAM" id="SignalP"/>
    </source>
</evidence>
<feature type="domain" description="DUF7732" evidence="4">
    <location>
        <begin position="110"/>
        <end position="233"/>
    </location>
</feature>
<dbReference type="Pfam" id="PF24866">
    <property type="entry name" value="DUF7732"/>
    <property type="match status" value="1"/>
</dbReference>
<organism evidence="5 6">
    <name type="scientific">Parathielavia hyrcaniae</name>
    <dbReference type="NCBI Taxonomy" id="113614"/>
    <lineage>
        <taxon>Eukaryota</taxon>
        <taxon>Fungi</taxon>
        <taxon>Dikarya</taxon>
        <taxon>Ascomycota</taxon>
        <taxon>Pezizomycotina</taxon>
        <taxon>Sordariomycetes</taxon>
        <taxon>Sordariomycetidae</taxon>
        <taxon>Sordariales</taxon>
        <taxon>Chaetomiaceae</taxon>
        <taxon>Parathielavia</taxon>
    </lineage>
</organism>
<feature type="region of interest" description="Disordered" evidence="1">
    <location>
        <begin position="28"/>
        <end position="104"/>
    </location>
</feature>
<reference evidence="5" key="1">
    <citation type="journal article" date="2023" name="Mol. Phylogenet. Evol.">
        <title>Genome-scale phylogeny and comparative genomics of the fungal order Sordariales.</title>
        <authorList>
            <person name="Hensen N."/>
            <person name="Bonometti L."/>
            <person name="Westerberg I."/>
            <person name="Brannstrom I.O."/>
            <person name="Guillou S."/>
            <person name="Cros-Aarteil S."/>
            <person name="Calhoun S."/>
            <person name="Haridas S."/>
            <person name="Kuo A."/>
            <person name="Mondo S."/>
            <person name="Pangilinan J."/>
            <person name="Riley R."/>
            <person name="LaButti K."/>
            <person name="Andreopoulos B."/>
            <person name="Lipzen A."/>
            <person name="Chen C."/>
            <person name="Yan M."/>
            <person name="Daum C."/>
            <person name="Ng V."/>
            <person name="Clum A."/>
            <person name="Steindorff A."/>
            <person name="Ohm R.A."/>
            <person name="Martin F."/>
            <person name="Silar P."/>
            <person name="Natvig D.O."/>
            <person name="Lalanne C."/>
            <person name="Gautier V."/>
            <person name="Ament-Velasquez S.L."/>
            <person name="Kruys A."/>
            <person name="Hutchinson M.I."/>
            <person name="Powell A.J."/>
            <person name="Barry K."/>
            <person name="Miller A.N."/>
            <person name="Grigoriev I.V."/>
            <person name="Debuchy R."/>
            <person name="Gladieux P."/>
            <person name="Hiltunen Thoren M."/>
            <person name="Johannesson H."/>
        </authorList>
    </citation>
    <scope>NUCLEOTIDE SEQUENCE</scope>
    <source>
        <strain evidence="5">CBS 757.83</strain>
    </source>
</reference>
<evidence type="ECO:0000313" key="6">
    <source>
        <dbReference type="Proteomes" id="UP001305647"/>
    </source>
</evidence>
<feature type="compositionally biased region" description="Basic and acidic residues" evidence="1">
    <location>
        <begin position="38"/>
        <end position="51"/>
    </location>
</feature>
<name>A0AAN6QBE8_9PEZI</name>
<evidence type="ECO:0000256" key="2">
    <source>
        <dbReference type="SAM" id="Phobius"/>
    </source>
</evidence>
<feature type="signal peptide" evidence="3">
    <location>
        <begin position="1"/>
        <end position="19"/>
    </location>
</feature>
<evidence type="ECO:0000256" key="1">
    <source>
        <dbReference type="SAM" id="MobiDB-lite"/>
    </source>
</evidence>
<accession>A0AAN6QBE8</accession>
<feature type="chain" id="PRO_5042988915" description="DUF7732 domain-containing protein" evidence="3">
    <location>
        <begin position="20"/>
        <end position="275"/>
    </location>
</feature>
<dbReference type="PANTHER" id="PTHR42091:SF1">
    <property type="entry name" value="CONSERVED GLYCINE-RICH PROTEIN (AFU_ORTHOLOGUE AFUA_7G02440)"/>
    <property type="match status" value="1"/>
</dbReference>
<feature type="transmembrane region" description="Helical" evidence="2">
    <location>
        <begin position="128"/>
        <end position="148"/>
    </location>
</feature>
<dbReference type="AlphaFoldDB" id="A0AAN6QBE8"/>
<sequence length="275" mass="28002">MRLSLFFLASSLLGDVAVSALIAPPAPELATPRSAHQNTERDETSHEELWKRKGGGGGGGRGGGGSSGGSRGGGTSSGSGSSGRGSSSSNAGGRTTTGSGPPAVYGGGRFYGGGAVAPYRSGNRSPSGILPVFLAVGFLAFWPGVWLYGAHLYNYNQPYSFYNQTAQRNDTKPVTCACDPYLVCGCDENRDQQYLTDLIGNGSYAALNKTLINVADVNGTSTILLNGTLPNGTTAAGGEEDPFASGAAGAGLRAMLQHAGWWPVVVAVCTIALTA</sequence>
<keyword evidence="2" id="KW-1133">Transmembrane helix</keyword>
<proteinExistence type="predicted"/>
<keyword evidence="6" id="KW-1185">Reference proteome</keyword>
<gene>
    <name evidence="5" type="ORF">N658DRAFT_492162</name>
</gene>
<dbReference type="EMBL" id="MU863625">
    <property type="protein sequence ID" value="KAK4105679.1"/>
    <property type="molecule type" value="Genomic_DNA"/>
</dbReference>
<evidence type="ECO:0000259" key="4">
    <source>
        <dbReference type="Pfam" id="PF24866"/>
    </source>
</evidence>
<reference evidence="5" key="2">
    <citation type="submission" date="2023-05" db="EMBL/GenBank/DDBJ databases">
        <authorList>
            <consortium name="Lawrence Berkeley National Laboratory"/>
            <person name="Steindorff A."/>
            <person name="Hensen N."/>
            <person name="Bonometti L."/>
            <person name="Westerberg I."/>
            <person name="Brannstrom I.O."/>
            <person name="Guillou S."/>
            <person name="Cros-Aarteil S."/>
            <person name="Calhoun S."/>
            <person name="Haridas S."/>
            <person name="Kuo A."/>
            <person name="Mondo S."/>
            <person name="Pangilinan J."/>
            <person name="Riley R."/>
            <person name="Labutti K."/>
            <person name="Andreopoulos B."/>
            <person name="Lipzen A."/>
            <person name="Chen C."/>
            <person name="Yanf M."/>
            <person name="Daum C."/>
            <person name="Ng V."/>
            <person name="Clum A."/>
            <person name="Ohm R."/>
            <person name="Martin F."/>
            <person name="Silar P."/>
            <person name="Natvig D."/>
            <person name="Lalanne C."/>
            <person name="Gautier V."/>
            <person name="Ament-Velasquez S.L."/>
            <person name="Kruys A."/>
            <person name="Hutchinson M.I."/>
            <person name="Powell A.J."/>
            <person name="Barry K."/>
            <person name="Miller A.N."/>
            <person name="Grigoriev I.V."/>
            <person name="Debuchy R."/>
            <person name="Gladieux P."/>
            <person name="Thoren M.H."/>
            <person name="Johannesson H."/>
        </authorList>
    </citation>
    <scope>NUCLEOTIDE SEQUENCE</scope>
    <source>
        <strain evidence="5">CBS 757.83</strain>
    </source>
</reference>
<keyword evidence="3" id="KW-0732">Signal</keyword>
<dbReference type="Proteomes" id="UP001305647">
    <property type="component" value="Unassembled WGS sequence"/>
</dbReference>
<feature type="compositionally biased region" description="Gly residues" evidence="1">
    <location>
        <begin position="55"/>
        <end position="83"/>
    </location>
</feature>
<evidence type="ECO:0000313" key="5">
    <source>
        <dbReference type="EMBL" id="KAK4105679.1"/>
    </source>
</evidence>